<dbReference type="PANTHER" id="PTHR14085">
    <property type="entry name" value="WD-REPEAT PROTEIN BING4"/>
    <property type="match status" value="1"/>
</dbReference>
<proteinExistence type="predicted"/>
<dbReference type="EMBL" id="JAACJO010000031">
    <property type="protein sequence ID" value="KAF5346511.1"/>
    <property type="molecule type" value="Genomic_DNA"/>
</dbReference>
<dbReference type="OrthoDB" id="3118353at2759"/>
<dbReference type="GO" id="GO:0000462">
    <property type="term" value="P:maturation of SSU-rRNA from tricistronic rRNA transcript (SSU-rRNA, 5.8S rRNA, LSU-rRNA)"/>
    <property type="evidence" value="ECO:0007669"/>
    <property type="project" value="TreeGrafter"/>
</dbReference>
<evidence type="ECO:0000256" key="2">
    <source>
        <dbReference type="ARBA" id="ARBA00022574"/>
    </source>
</evidence>
<protein>
    <recommendedName>
        <fullName evidence="6">BING4 C-terminal domain-containing protein</fullName>
    </recommendedName>
</protein>
<keyword evidence="8" id="KW-1185">Reference proteome</keyword>
<comment type="subcellular location">
    <subcellularLocation>
        <location evidence="1">Nucleus</location>
        <location evidence="1">Nucleolus</location>
    </subcellularLocation>
</comment>
<feature type="compositionally biased region" description="Pro residues" evidence="5">
    <location>
        <begin position="277"/>
        <end position="310"/>
    </location>
</feature>
<evidence type="ECO:0000256" key="5">
    <source>
        <dbReference type="SAM" id="MobiDB-lite"/>
    </source>
</evidence>
<evidence type="ECO:0000256" key="3">
    <source>
        <dbReference type="ARBA" id="ARBA00022737"/>
    </source>
</evidence>
<comment type="caution">
    <text evidence="7">The sequence shown here is derived from an EMBL/GenBank/DDBJ whole genome shotgun (WGS) entry which is preliminary data.</text>
</comment>
<keyword evidence="4" id="KW-0539">Nucleus</keyword>
<dbReference type="GO" id="GO:0030686">
    <property type="term" value="C:90S preribosome"/>
    <property type="evidence" value="ECO:0007669"/>
    <property type="project" value="TreeGrafter"/>
</dbReference>
<evidence type="ECO:0000256" key="1">
    <source>
        <dbReference type="ARBA" id="ARBA00004604"/>
    </source>
</evidence>
<dbReference type="GO" id="GO:0032040">
    <property type="term" value="C:small-subunit processome"/>
    <property type="evidence" value="ECO:0007669"/>
    <property type="project" value="TreeGrafter"/>
</dbReference>
<dbReference type="PANTHER" id="PTHR14085:SF3">
    <property type="entry name" value="WD REPEAT-CONTAINING PROTEIN 46"/>
    <property type="match status" value="1"/>
</dbReference>
<feature type="domain" description="BING4 C-terminal" evidence="6">
    <location>
        <begin position="40"/>
        <end position="96"/>
    </location>
</feature>
<feature type="region of interest" description="Disordered" evidence="5">
    <location>
        <begin position="51"/>
        <end position="74"/>
    </location>
</feature>
<dbReference type="SMART" id="SM01033">
    <property type="entry name" value="BING4CT"/>
    <property type="match status" value="1"/>
</dbReference>
<evidence type="ECO:0000259" key="6">
    <source>
        <dbReference type="SMART" id="SM01033"/>
    </source>
</evidence>
<evidence type="ECO:0000313" key="8">
    <source>
        <dbReference type="Proteomes" id="UP000559027"/>
    </source>
</evidence>
<organism evidence="7 8">
    <name type="scientific">Leucocoprinus leucothites</name>
    <dbReference type="NCBI Taxonomy" id="201217"/>
    <lineage>
        <taxon>Eukaryota</taxon>
        <taxon>Fungi</taxon>
        <taxon>Dikarya</taxon>
        <taxon>Basidiomycota</taxon>
        <taxon>Agaricomycotina</taxon>
        <taxon>Agaricomycetes</taxon>
        <taxon>Agaricomycetidae</taxon>
        <taxon>Agaricales</taxon>
        <taxon>Agaricineae</taxon>
        <taxon>Agaricaceae</taxon>
        <taxon>Leucocoprinus</taxon>
    </lineage>
</organism>
<dbReference type="InterPro" id="IPR040315">
    <property type="entry name" value="WDR46/Utp7"/>
</dbReference>
<evidence type="ECO:0000313" key="7">
    <source>
        <dbReference type="EMBL" id="KAF5346511.1"/>
    </source>
</evidence>
<feature type="compositionally biased region" description="Basic and acidic residues" evidence="5">
    <location>
        <begin position="167"/>
        <end position="181"/>
    </location>
</feature>
<feature type="region of interest" description="Disordered" evidence="5">
    <location>
        <begin position="134"/>
        <end position="185"/>
    </location>
</feature>
<dbReference type="AlphaFoldDB" id="A0A8H5FRK1"/>
<sequence>MTEVKVEMDRTWRAGQIEVVKVAEQEVAKEREELRLDGGPYRTRYMRNGRILTTGSGEPNFDSSEADPFESRKVRREREAKGLLGKIQTDVITLDPEFIGLPEPSKLVTSDRKPATDMPFARLPRFDRLRVSGNVDTSEDLHSSSSSDDDDDDGDKRIAEGGGETDEEKKAKLREERETKRMRGKNKSVKIYLGKQRKNVIDPATENVYSISLMDHSMISTKEIDLFNRTQLLVLSSHLYQRSPEIADMKFTSVIIASVALFAAQVVANPAPGAPAVKPPPPPPPPYKPPVYKPPGYKPPPPPPPPPPPKQQCQKSCSYGKPTCSYGWSAVKKGNCWTCCKDIKY</sequence>
<dbReference type="Pfam" id="PF08149">
    <property type="entry name" value="BING4CT"/>
    <property type="match status" value="1"/>
</dbReference>
<feature type="region of interest" description="Disordered" evidence="5">
    <location>
        <begin position="101"/>
        <end position="120"/>
    </location>
</feature>
<dbReference type="InterPro" id="IPR012952">
    <property type="entry name" value="BING4_C_dom"/>
</dbReference>
<evidence type="ECO:0000256" key="4">
    <source>
        <dbReference type="ARBA" id="ARBA00023242"/>
    </source>
</evidence>
<gene>
    <name evidence="7" type="ORF">D9756_010056</name>
</gene>
<name>A0A8H5FRK1_9AGAR</name>
<dbReference type="Proteomes" id="UP000559027">
    <property type="component" value="Unassembled WGS sequence"/>
</dbReference>
<keyword evidence="3" id="KW-0677">Repeat</keyword>
<accession>A0A8H5FRK1</accession>
<reference evidence="7 8" key="1">
    <citation type="journal article" date="2020" name="ISME J.">
        <title>Uncovering the hidden diversity of litter-decomposition mechanisms in mushroom-forming fungi.</title>
        <authorList>
            <person name="Floudas D."/>
            <person name="Bentzer J."/>
            <person name="Ahren D."/>
            <person name="Johansson T."/>
            <person name="Persson P."/>
            <person name="Tunlid A."/>
        </authorList>
    </citation>
    <scope>NUCLEOTIDE SEQUENCE [LARGE SCALE GENOMIC DNA]</scope>
    <source>
        <strain evidence="7 8">CBS 146.42</strain>
    </source>
</reference>
<feature type="compositionally biased region" description="Polar residues" evidence="5">
    <location>
        <begin position="51"/>
        <end position="63"/>
    </location>
</feature>
<feature type="region of interest" description="Disordered" evidence="5">
    <location>
        <begin position="274"/>
        <end position="320"/>
    </location>
</feature>
<keyword evidence="2" id="KW-0853">WD repeat</keyword>